<gene>
    <name evidence="5" type="ORF">HK099_000497</name>
</gene>
<evidence type="ECO:0000256" key="1">
    <source>
        <dbReference type="ARBA" id="ARBA00010515"/>
    </source>
</evidence>
<reference evidence="5" key="1">
    <citation type="submission" date="2020-05" db="EMBL/GenBank/DDBJ databases">
        <title>Phylogenomic resolution of chytrid fungi.</title>
        <authorList>
            <person name="Stajich J.E."/>
            <person name="Amses K."/>
            <person name="Simmons R."/>
            <person name="Seto K."/>
            <person name="Myers J."/>
            <person name="Bonds A."/>
            <person name="Quandt C.A."/>
            <person name="Barry K."/>
            <person name="Liu P."/>
            <person name="Grigoriev I."/>
            <person name="Longcore J.E."/>
            <person name="James T.Y."/>
        </authorList>
    </citation>
    <scope>NUCLEOTIDE SEQUENCE</scope>
    <source>
        <strain evidence="5">JEL0476</strain>
    </source>
</reference>
<evidence type="ECO:0000313" key="5">
    <source>
        <dbReference type="EMBL" id="KAJ3206588.1"/>
    </source>
</evidence>
<dbReference type="InterPro" id="IPR002168">
    <property type="entry name" value="Lipase_GDXG_HIS_AS"/>
</dbReference>
<organism evidence="5 6">
    <name type="scientific">Clydaea vesicula</name>
    <dbReference type="NCBI Taxonomy" id="447962"/>
    <lineage>
        <taxon>Eukaryota</taxon>
        <taxon>Fungi</taxon>
        <taxon>Fungi incertae sedis</taxon>
        <taxon>Chytridiomycota</taxon>
        <taxon>Chytridiomycota incertae sedis</taxon>
        <taxon>Chytridiomycetes</taxon>
        <taxon>Lobulomycetales</taxon>
        <taxon>Lobulomycetaceae</taxon>
        <taxon>Clydaea</taxon>
    </lineage>
</organism>
<dbReference type="GO" id="GO:0016787">
    <property type="term" value="F:hydrolase activity"/>
    <property type="evidence" value="ECO:0007669"/>
    <property type="project" value="UniProtKB-KW"/>
</dbReference>
<dbReference type="InterPro" id="IPR050300">
    <property type="entry name" value="GDXG_lipolytic_enzyme"/>
</dbReference>
<keyword evidence="3" id="KW-1133">Transmembrane helix</keyword>
<dbReference type="SUPFAM" id="SSF53474">
    <property type="entry name" value="alpha/beta-Hydrolases"/>
    <property type="match status" value="1"/>
</dbReference>
<feature type="domain" description="Alpha/beta hydrolase fold-3" evidence="4">
    <location>
        <begin position="161"/>
        <end position="377"/>
    </location>
</feature>
<protein>
    <recommendedName>
        <fullName evidence="4">Alpha/beta hydrolase fold-3 domain-containing protein</fullName>
    </recommendedName>
</protein>
<feature type="transmembrane region" description="Helical" evidence="3">
    <location>
        <begin position="18"/>
        <end position="39"/>
    </location>
</feature>
<dbReference type="PROSITE" id="PS01173">
    <property type="entry name" value="LIPASE_GDXG_HIS"/>
    <property type="match status" value="1"/>
</dbReference>
<keyword evidence="3" id="KW-0812">Transmembrane</keyword>
<comment type="similarity">
    <text evidence="1">Belongs to the 'GDXG' lipolytic enzyme family.</text>
</comment>
<keyword evidence="6" id="KW-1185">Reference proteome</keyword>
<dbReference type="EMBL" id="JADGJW010001113">
    <property type="protein sequence ID" value="KAJ3206588.1"/>
    <property type="molecule type" value="Genomic_DNA"/>
</dbReference>
<dbReference type="PANTHER" id="PTHR48081:SF8">
    <property type="entry name" value="ALPHA_BETA HYDROLASE FOLD-3 DOMAIN-CONTAINING PROTEIN-RELATED"/>
    <property type="match status" value="1"/>
</dbReference>
<keyword evidence="3" id="KW-0472">Membrane</keyword>
<evidence type="ECO:0000313" key="6">
    <source>
        <dbReference type="Proteomes" id="UP001211065"/>
    </source>
</evidence>
<comment type="caution">
    <text evidence="5">The sequence shown here is derived from an EMBL/GenBank/DDBJ whole genome shotgun (WGS) entry which is preliminary data.</text>
</comment>
<dbReference type="InterPro" id="IPR013094">
    <property type="entry name" value="AB_hydrolase_3"/>
</dbReference>
<dbReference type="PANTHER" id="PTHR48081">
    <property type="entry name" value="AB HYDROLASE SUPERFAMILY PROTEIN C4A8.06C"/>
    <property type="match status" value="1"/>
</dbReference>
<evidence type="ECO:0000259" key="4">
    <source>
        <dbReference type="Pfam" id="PF07859"/>
    </source>
</evidence>
<dbReference type="Pfam" id="PF07859">
    <property type="entry name" value="Abhydrolase_3"/>
    <property type="match status" value="1"/>
</dbReference>
<dbReference type="Proteomes" id="UP001211065">
    <property type="component" value="Unassembled WGS sequence"/>
</dbReference>
<dbReference type="AlphaFoldDB" id="A0AAD5TV12"/>
<dbReference type="Gene3D" id="3.40.50.1820">
    <property type="entry name" value="alpha/beta hydrolase"/>
    <property type="match status" value="1"/>
</dbReference>
<keyword evidence="2" id="KW-0378">Hydrolase</keyword>
<name>A0AAD5TV12_9FUNG</name>
<accession>A0AAD5TV12</accession>
<evidence type="ECO:0000256" key="2">
    <source>
        <dbReference type="ARBA" id="ARBA00022801"/>
    </source>
</evidence>
<sequence length="472" mass="53897">MNIESTDFAFIQLYNSTLLLNSSFISTVVISLFTALLYYHKKQKRNLIVNMDKVSIDKTLVQMYGTTRPTWTLKNKIVLTLLKKVLAVPQTGADVVAAKKKMAKGLGININFMPKGVVLETINVKRLEEVNERVGLKYSGEIKADWIEVQPRKKTKDETIVLYLHGGGYVMGSRHTHRNITGKISKLFQASVLVPDYGLAPEEPFPIGIYDAVSSYFYLLEQYRPEQIFVMGDSAGGGLSLGMMLWLRDHPKYPMPGGVIGLSPYVDLYSTHPSFILNRPFDYLTALIGNEFTERDKKLTKERNFMYCENNEDAHHHYASPIFYRHKKDDFEALPPILIQYGDSELLRDECITLYSKTFPTAKVRLEGYEDQIHVFQMLPFNSLSGVAMTQVLDFITEVKNLKNLNKLHEFKRTSVEFLNGGSKKVLNNPYSIVENGNKVIEELRAKNLLIHFDKIRKSLPDDVFIGKPFLE</sequence>
<proteinExistence type="inferred from homology"/>
<evidence type="ECO:0000256" key="3">
    <source>
        <dbReference type="SAM" id="Phobius"/>
    </source>
</evidence>
<dbReference type="InterPro" id="IPR029058">
    <property type="entry name" value="AB_hydrolase_fold"/>
</dbReference>